<sequence length="147" mass="15467">MPATAPTRPPSRTITRALLRLVAATALAVDAAFHARLAEQYDTVASTISEGDLFRAEAAAAALAAVLVLAWRRRVGDVFGLVVAAAGLAAILLYRYVDLGALGPLPDMYEPIWSPDKTVAALAQTIALAALLLLLVRRPRATPPEDG</sequence>
<feature type="transmembrane region" description="Helical" evidence="1">
    <location>
        <begin position="78"/>
        <end position="97"/>
    </location>
</feature>
<keyword evidence="1" id="KW-0812">Transmembrane</keyword>
<keyword evidence="3" id="KW-1185">Reference proteome</keyword>
<feature type="transmembrane region" description="Helical" evidence="1">
    <location>
        <begin position="117"/>
        <end position="136"/>
    </location>
</feature>
<keyword evidence="1" id="KW-0472">Membrane</keyword>
<dbReference type="AlphaFoldDB" id="A0A2V4NJS3"/>
<evidence type="ECO:0000256" key="1">
    <source>
        <dbReference type="SAM" id="Phobius"/>
    </source>
</evidence>
<dbReference type="EMBL" id="PYBW01000122">
    <property type="protein sequence ID" value="PYC70171.1"/>
    <property type="molecule type" value="Genomic_DNA"/>
</dbReference>
<evidence type="ECO:0000313" key="3">
    <source>
        <dbReference type="Proteomes" id="UP000248039"/>
    </source>
</evidence>
<feature type="transmembrane region" description="Helical" evidence="1">
    <location>
        <begin position="53"/>
        <end position="71"/>
    </location>
</feature>
<accession>A0A2V4NJS3</accession>
<dbReference type="Proteomes" id="UP000248039">
    <property type="component" value="Unassembled WGS sequence"/>
</dbReference>
<protein>
    <submittedName>
        <fullName evidence="2">Uncharacterized protein</fullName>
    </submittedName>
</protein>
<name>A0A2V4NJS3_9ACTN</name>
<reference evidence="2 3" key="1">
    <citation type="submission" date="2018-03" db="EMBL/GenBank/DDBJ databases">
        <title>Bioinformatic expansion and discovery of thiopeptide antibiotics.</title>
        <authorList>
            <person name="Schwalen C.J."/>
            <person name="Hudson G.A."/>
            <person name="Mitchell D.A."/>
        </authorList>
    </citation>
    <scope>NUCLEOTIDE SEQUENCE [LARGE SCALE GENOMIC DNA]</scope>
    <source>
        <strain evidence="2 3">ATCC 21389</strain>
    </source>
</reference>
<proteinExistence type="predicted"/>
<comment type="caution">
    <text evidence="2">The sequence shown here is derived from an EMBL/GenBank/DDBJ whole genome shotgun (WGS) entry which is preliminary data.</text>
</comment>
<keyword evidence="1" id="KW-1133">Transmembrane helix</keyword>
<gene>
    <name evidence="2" type="ORF">C7C46_27580</name>
</gene>
<dbReference type="RefSeq" id="WP_110672645.1">
    <property type="nucleotide sequence ID" value="NZ_PYBW01000122.1"/>
</dbReference>
<evidence type="ECO:0000313" key="2">
    <source>
        <dbReference type="EMBL" id="PYC70171.1"/>
    </source>
</evidence>
<organism evidence="2 3">
    <name type="scientific">Streptomyces tateyamensis</name>
    <dbReference type="NCBI Taxonomy" id="565073"/>
    <lineage>
        <taxon>Bacteria</taxon>
        <taxon>Bacillati</taxon>
        <taxon>Actinomycetota</taxon>
        <taxon>Actinomycetes</taxon>
        <taxon>Kitasatosporales</taxon>
        <taxon>Streptomycetaceae</taxon>
        <taxon>Streptomyces</taxon>
    </lineage>
</organism>